<dbReference type="Gene3D" id="3.40.50.150">
    <property type="entry name" value="Vaccinia Virus protein VP39"/>
    <property type="match status" value="1"/>
</dbReference>
<proteinExistence type="predicted"/>
<dbReference type="SUPFAM" id="SSF53335">
    <property type="entry name" value="S-adenosyl-L-methionine-dependent methyltransferases"/>
    <property type="match status" value="1"/>
</dbReference>
<evidence type="ECO:0000256" key="1">
    <source>
        <dbReference type="SAM" id="MobiDB-lite"/>
    </source>
</evidence>
<keyword evidence="4" id="KW-1185">Reference proteome</keyword>
<dbReference type="InterPro" id="IPR041698">
    <property type="entry name" value="Methyltransf_25"/>
</dbReference>
<dbReference type="EMBL" id="MU854327">
    <property type="protein sequence ID" value="KAK4043482.1"/>
    <property type="molecule type" value="Genomic_DNA"/>
</dbReference>
<comment type="caution">
    <text evidence="3">The sequence shown here is derived from an EMBL/GenBank/DDBJ whole genome shotgun (WGS) entry which is preliminary data.</text>
</comment>
<feature type="domain" description="Methyltransferase" evidence="2">
    <location>
        <begin position="76"/>
        <end position="172"/>
    </location>
</feature>
<reference evidence="4" key="1">
    <citation type="journal article" date="2023" name="Mol. Phylogenet. Evol.">
        <title>Genome-scale phylogeny and comparative genomics of the fungal order Sordariales.</title>
        <authorList>
            <person name="Hensen N."/>
            <person name="Bonometti L."/>
            <person name="Westerberg I."/>
            <person name="Brannstrom I.O."/>
            <person name="Guillou S."/>
            <person name="Cros-Aarteil S."/>
            <person name="Calhoun S."/>
            <person name="Haridas S."/>
            <person name="Kuo A."/>
            <person name="Mondo S."/>
            <person name="Pangilinan J."/>
            <person name="Riley R."/>
            <person name="LaButti K."/>
            <person name="Andreopoulos B."/>
            <person name="Lipzen A."/>
            <person name="Chen C."/>
            <person name="Yan M."/>
            <person name="Daum C."/>
            <person name="Ng V."/>
            <person name="Clum A."/>
            <person name="Steindorff A."/>
            <person name="Ohm R.A."/>
            <person name="Martin F."/>
            <person name="Silar P."/>
            <person name="Natvig D.O."/>
            <person name="Lalanne C."/>
            <person name="Gautier V."/>
            <person name="Ament-Velasquez S.L."/>
            <person name="Kruys A."/>
            <person name="Hutchinson M.I."/>
            <person name="Powell A.J."/>
            <person name="Barry K."/>
            <person name="Miller A.N."/>
            <person name="Grigoriev I.V."/>
            <person name="Debuchy R."/>
            <person name="Gladieux P."/>
            <person name="Hiltunen Thoren M."/>
            <person name="Johannesson H."/>
        </authorList>
    </citation>
    <scope>NUCLEOTIDE SEQUENCE [LARGE SCALE GENOMIC DNA]</scope>
    <source>
        <strain evidence="4">CBS 284.82</strain>
    </source>
</reference>
<sequence>MSDLAPHPSTPPNLKARVKASYDAIAPAYNAWTTSHNVLRERYLARLLEHVQPPGTTPGSSSVDSTETNNPTKTALDLGCGAGVPSTAALLAAGLRVQANDLSTTQLALARARFADETRDGRVEWLEGDMMALEFAPASLDAVVALYSLVHLTREEQAAMVGRVAGWLRPGGVVLVNFGLEETEGVTVERWLGRDEGWMYWSAWGAEKSLGVVREAGLEVLVEEISPPLGDSEAEFLWVIARKV</sequence>
<dbReference type="InterPro" id="IPR050723">
    <property type="entry name" value="CFA/CMAS"/>
</dbReference>
<dbReference type="Proteomes" id="UP001303115">
    <property type="component" value="Unassembled WGS sequence"/>
</dbReference>
<feature type="compositionally biased region" description="Polar residues" evidence="1">
    <location>
        <begin position="57"/>
        <end position="70"/>
    </location>
</feature>
<gene>
    <name evidence="3" type="ORF">C8A01DRAFT_43608</name>
</gene>
<dbReference type="PANTHER" id="PTHR43667">
    <property type="entry name" value="CYCLOPROPANE-FATTY-ACYL-PHOSPHOLIPID SYNTHASE"/>
    <property type="match status" value="1"/>
</dbReference>
<dbReference type="InterPro" id="IPR029063">
    <property type="entry name" value="SAM-dependent_MTases_sf"/>
</dbReference>
<name>A0AAN6PMH1_9PEZI</name>
<dbReference type="AlphaFoldDB" id="A0AAN6PMH1"/>
<dbReference type="Pfam" id="PF13649">
    <property type="entry name" value="Methyltransf_25"/>
    <property type="match status" value="1"/>
</dbReference>
<accession>A0AAN6PMH1</accession>
<dbReference type="CDD" id="cd02440">
    <property type="entry name" value="AdoMet_MTases"/>
    <property type="match status" value="1"/>
</dbReference>
<feature type="region of interest" description="Disordered" evidence="1">
    <location>
        <begin position="51"/>
        <end position="70"/>
    </location>
</feature>
<evidence type="ECO:0000313" key="4">
    <source>
        <dbReference type="Proteomes" id="UP001303115"/>
    </source>
</evidence>
<evidence type="ECO:0000313" key="3">
    <source>
        <dbReference type="EMBL" id="KAK4043482.1"/>
    </source>
</evidence>
<evidence type="ECO:0000259" key="2">
    <source>
        <dbReference type="Pfam" id="PF13649"/>
    </source>
</evidence>
<protein>
    <submittedName>
        <fullName evidence="3">Sterol 24-C-methyltransferase</fullName>
    </submittedName>
</protein>
<organism evidence="3 4">
    <name type="scientific">Parachaetomium inaequale</name>
    <dbReference type="NCBI Taxonomy" id="2588326"/>
    <lineage>
        <taxon>Eukaryota</taxon>
        <taxon>Fungi</taxon>
        <taxon>Dikarya</taxon>
        <taxon>Ascomycota</taxon>
        <taxon>Pezizomycotina</taxon>
        <taxon>Sordariomycetes</taxon>
        <taxon>Sordariomycetidae</taxon>
        <taxon>Sordariales</taxon>
        <taxon>Chaetomiaceae</taxon>
        <taxon>Parachaetomium</taxon>
    </lineage>
</organism>
<dbReference type="PANTHER" id="PTHR43667:SF2">
    <property type="entry name" value="FATTY ACID C-METHYL TRANSFERASE"/>
    <property type="match status" value="1"/>
</dbReference>